<evidence type="ECO:0000313" key="3">
    <source>
        <dbReference type="Proteomes" id="UP000295301"/>
    </source>
</evidence>
<gene>
    <name evidence="2" type="ORF">E1832_04060</name>
</gene>
<dbReference type="RefSeq" id="WP_133358455.1">
    <property type="nucleotide sequence ID" value="NZ_SMUV01000049.1"/>
</dbReference>
<name>A0A4R5VFI1_9RHOB</name>
<dbReference type="OrthoDB" id="7870010at2"/>
<dbReference type="EMBL" id="SMUV01000049">
    <property type="protein sequence ID" value="TDK51152.1"/>
    <property type="molecule type" value="Genomic_DNA"/>
</dbReference>
<organism evidence="2 3">
    <name type="scientific">Antarcticimicrobium luteum</name>
    <dbReference type="NCBI Taxonomy" id="2547397"/>
    <lineage>
        <taxon>Bacteria</taxon>
        <taxon>Pseudomonadati</taxon>
        <taxon>Pseudomonadota</taxon>
        <taxon>Alphaproteobacteria</taxon>
        <taxon>Rhodobacterales</taxon>
        <taxon>Paracoccaceae</taxon>
        <taxon>Antarcticimicrobium</taxon>
    </lineage>
</organism>
<dbReference type="AlphaFoldDB" id="A0A4R5VFI1"/>
<sequence>MSRPPRLTLIVNNDAPCPGDNPGSGQSSWSNRFEPYALRAGAADLWSAYFHARFNSPREVALFFDVSFQTALNWWGAVTAPASHIALLVLLTDPGAPGFFHDELRRAAA</sequence>
<feature type="region of interest" description="Disordered" evidence="1">
    <location>
        <begin position="1"/>
        <end position="28"/>
    </location>
</feature>
<evidence type="ECO:0000256" key="1">
    <source>
        <dbReference type="SAM" id="MobiDB-lite"/>
    </source>
</evidence>
<evidence type="ECO:0000313" key="2">
    <source>
        <dbReference type="EMBL" id="TDK51152.1"/>
    </source>
</evidence>
<dbReference type="Proteomes" id="UP000295301">
    <property type="component" value="Unassembled WGS sequence"/>
</dbReference>
<reference evidence="2 3" key="1">
    <citation type="submission" date="2019-03" db="EMBL/GenBank/DDBJ databases">
        <title>Ruegeria lutea sp. nov., a novel strain, isolated from marine sediment, the Masan Bay, South Korea.</title>
        <authorList>
            <person name="Kim J."/>
            <person name="Kim D.-Y."/>
            <person name="Lee S.-S."/>
        </authorList>
    </citation>
    <scope>NUCLEOTIDE SEQUENCE [LARGE SCALE GENOMIC DNA]</scope>
    <source>
        <strain evidence="2 3">318-1</strain>
    </source>
</reference>
<keyword evidence="3" id="KW-1185">Reference proteome</keyword>
<protein>
    <submittedName>
        <fullName evidence="2">Uncharacterized protein</fullName>
    </submittedName>
</protein>
<proteinExistence type="predicted"/>
<comment type="caution">
    <text evidence="2">The sequence shown here is derived from an EMBL/GenBank/DDBJ whole genome shotgun (WGS) entry which is preliminary data.</text>
</comment>
<accession>A0A4R5VFI1</accession>